<keyword evidence="3" id="KW-0804">Transcription</keyword>
<dbReference type="SUPFAM" id="SSF46894">
    <property type="entry name" value="C-terminal effector domain of the bipartite response regulators"/>
    <property type="match status" value="1"/>
</dbReference>
<evidence type="ECO:0000256" key="1">
    <source>
        <dbReference type="ARBA" id="ARBA00023015"/>
    </source>
</evidence>
<dbReference type="Pfam" id="PF00196">
    <property type="entry name" value="GerE"/>
    <property type="match status" value="1"/>
</dbReference>
<dbReference type="InterPro" id="IPR011006">
    <property type="entry name" value="CheY-like_superfamily"/>
</dbReference>
<dbReference type="InterPro" id="IPR016032">
    <property type="entry name" value="Sig_transdc_resp-reg_C-effctor"/>
</dbReference>
<dbReference type="Proteomes" id="UP001597419">
    <property type="component" value="Unassembled WGS sequence"/>
</dbReference>
<dbReference type="InterPro" id="IPR039420">
    <property type="entry name" value="WalR-like"/>
</dbReference>
<keyword evidence="1" id="KW-0805">Transcription regulation</keyword>
<dbReference type="EMBL" id="JBHUKU010000008">
    <property type="protein sequence ID" value="MFD2460236.1"/>
    <property type="molecule type" value="Genomic_DNA"/>
</dbReference>
<dbReference type="PANTHER" id="PTHR43214:SF24">
    <property type="entry name" value="TRANSCRIPTIONAL REGULATORY PROTEIN NARL-RELATED"/>
    <property type="match status" value="1"/>
</dbReference>
<comment type="caution">
    <text evidence="5">The sequence shown here is derived from an EMBL/GenBank/DDBJ whole genome shotgun (WGS) entry which is preliminary data.</text>
</comment>
<dbReference type="CDD" id="cd06170">
    <property type="entry name" value="LuxR_C_like"/>
    <property type="match status" value="1"/>
</dbReference>
<dbReference type="PRINTS" id="PR00038">
    <property type="entry name" value="HTHLUXR"/>
</dbReference>
<gene>
    <name evidence="5" type="ORF">ACFSYJ_16620</name>
</gene>
<reference evidence="6" key="1">
    <citation type="journal article" date="2019" name="Int. J. Syst. Evol. Microbiol.">
        <title>The Global Catalogue of Microorganisms (GCM) 10K type strain sequencing project: providing services to taxonomists for standard genome sequencing and annotation.</title>
        <authorList>
            <consortium name="The Broad Institute Genomics Platform"/>
            <consortium name="The Broad Institute Genome Sequencing Center for Infectious Disease"/>
            <person name="Wu L."/>
            <person name="Ma J."/>
        </authorList>
    </citation>
    <scope>NUCLEOTIDE SEQUENCE [LARGE SCALE GENOMIC DNA]</scope>
    <source>
        <strain evidence="6">CGMCC 4.7643</strain>
    </source>
</reference>
<dbReference type="PROSITE" id="PS00622">
    <property type="entry name" value="HTH_LUXR_1"/>
    <property type="match status" value="1"/>
</dbReference>
<name>A0ABW5GFD1_9PSEU</name>
<sequence length="213" mass="22494">MEAVFDSRNERDREEPSPVAVAVAILVYADRPNTRHGVARSLHGAPGIGRVECAATADELVSRYTRSPTDVVLVAVRSGEPSGPAAAARLLSVAPGAAVIMFGSSDTLTGATGALVPGIGGFLQKYDSRYPELTIATAPHDPAPPEAEPPRLSERELQVLWGMAHGKRNLQIGADLALSEDSIKTHCKRIFRKLGVHDRAEAVAAGFRAGLLS</sequence>
<dbReference type="PANTHER" id="PTHR43214">
    <property type="entry name" value="TWO-COMPONENT RESPONSE REGULATOR"/>
    <property type="match status" value="1"/>
</dbReference>
<dbReference type="InterPro" id="IPR036388">
    <property type="entry name" value="WH-like_DNA-bd_sf"/>
</dbReference>
<proteinExistence type="predicted"/>
<organism evidence="5 6">
    <name type="scientific">Amycolatopsis samaneae</name>
    <dbReference type="NCBI Taxonomy" id="664691"/>
    <lineage>
        <taxon>Bacteria</taxon>
        <taxon>Bacillati</taxon>
        <taxon>Actinomycetota</taxon>
        <taxon>Actinomycetes</taxon>
        <taxon>Pseudonocardiales</taxon>
        <taxon>Pseudonocardiaceae</taxon>
        <taxon>Amycolatopsis</taxon>
    </lineage>
</organism>
<feature type="domain" description="HTH luxR-type" evidence="4">
    <location>
        <begin position="145"/>
        <end position="210"/>
    </location>
</feature>
<evidence type="ECO:0000313" key="6">
    <source>
        <dbReference type="Proteomes" id="UP001597419"/>
    </source>
</evidence>
<dbReference type="SUPFAM" id="SSF52172">
    <property type="entry name" value="CheY-like"/>
    <property type="match status" value="1"/>
</dbReference>
<dbReference type="RefSeq" id="WP_345398188.1">
    <property type="nucleotide sequence ID" value="NZ_BAABHG010000009.1"/>
</dbReference>
<accession>A0ABW5GFD1</accession>
<evidence type="ECO:0000256" key="2">
    <source>
        <dbReference type="ARBA" id="ARBA00023125"/>
    </source>
</evidence>
<protein>
    <submittedName>
        <fullName evidence="5">LuxR C-terminal-related transcriptional regulator</fullName>
    </submittedName>
</protein>
<evidence type="ECO:0000313" key="5">
    <source>
        <dbReference type="EMBL" id="MFD2460236.1"/>
    </source>
</evidence>
<keyword evidence="6" id="KW-1185">Reference proteome</keyword>
<keyword evidence="2" id="KW-0238">DNA-binding</keyword>
<dbReference type="Gene3D" id="1.10.10.10">
    <property type="entry name" value="Winged helix-like DNA-binding domain superfamily/Winged helix DNA-binding domain"/>
    <property type="match status" value="1"/>
</dbReference>
<dbReference type="Gene3D" id="3.40.50.2300">
    <property type="match status" value="1"/>
</dbReference>
<dbReference type="InterPro" id="IPR000792">
    <property type="entry name" value="Tscrpt_reg_LuxR_C"/>
</dbReference>
<evidence type="ECO:0000259" key="4">
    <source>
        <dbReference type="PROSITE" id="PS50043"/>
    </source>
</evidence>
<dbReference type="PROSITE" id="PS50043">
    <property type="entry name" value="HTH_LUXR_2"/>
    <property type="match status" value="1"/>
</dbReference>
<evidence type="ECO:0000256" key="3">
    <source>
        <dbReference type="ARBA" id="ARBA00023163"/>
    </source>
</evidence>
<dbReference type="SMART" id="SM00421">
    <property type="entry name" value="HTH_LUXR"/>
    <property type="match status" value="1"/>
</dbReference>